<sequence length="317" mass="33385">MFATYLIGLREGLEATLVVSILVAFLVKSQRRDRLPQVWAGVGLAVVLSVLFGWLIEYTSTSLLARSEDRELFEAVTSVAAVVFVTWMIFWMRRAARTIAGELRGKLTEALAVGSLAVAGMSFLAVIREGLETALIFYSAAQGAAGDSGPLLALIGGIVTAVVIGVLLYASALRINLSKFFTWTGALLILVAAGILKYGVHDFQEAGVLPGLNDLAFDITSVLDPNTWYAALLAGMFNITATPSVLEMVAWVAYAVPVLFLFLRKPSPAGKPTPPAATPTPPTTAPAGEAAPDTDAAPADEPAGSDIERPAAAPQRA</sequence>
<dbReference type="EMBL" id="VIXA01000002">
    <property type="protein sequence ID" value="TWG21634.1"/>
    <property type="molecule type" value="Genomic_DNA"/>
</dbReference>
<protein>
    <submittedName>
        <fullName evidence="8">High-affinity iron transporter</fullName>
    </submittedName>
</protein>
<proteinExistence type="inferred from homology"/>
<feature type="transmembrane region" description="Helical" evidence="7">
    <location>
        <begin position="245"/>
        <end position="263"/>
    </location>
</feature>
<evidence type="ECO:0000256" key="7">
    <source>
        <dbReference type="SAM" id="Phobius"/>
    </source>
</evidence>
<feature type="transmembrane region" description="Helical" evidence="7">
    <location>
        <begin position="180"/>
        <end position="200"/>
    </location>
</feature>
<dbReference type="PANTHER" id="PTHR31632">
    <property type="entry name" value="IRON TRANSPORTER FTH1"/>
    <property type="match status" value="1"/>
</dbReference>
<dbReference type="NCBIfam" id="NF041756">
    <property type="entry name" value="EfeU"/>
    <property type="match status" value="1"/>
</dbReference>
<keyword evidence="5 7" id="KW-0472">Membrane</keyword>
<dbReference type="RefSeq" id="WP_154939292.1">
    <property type="nucleotide sequence ID" value="NZ_VIXA01000002.1"/>
</dbReference>
<feature type="transmembrane region" description="Helical" evidence="7">
    <location>
        <begin position="6"/>
        <end position="26"/>
    </location>
</feature>
<feature type="transmembrane region" description="Helical" evidence="7">
    <location>
        <begin position="38"/>
        <end position="56"/>
    </location>
</feature>
<keyword evidence="3 7" id="KW-0812">Transmembrane</keyword>
<dbReference type="PANTHER" id="PTHR31632:SF2">
    <property type="entry name" value="PLASMA MEMBRANE IRON PERMEASE"/>
    <property type="match status" value="1"/>
</dbReference>
<gene>
    <name evidence="8" type="ORF">FHX75_12149</name>
</gene>
<keyword evidence="9" id="KW-1185">Reference proteome</keyword>
<dbReference type="AlphaFoldDB" id="A0A561WCP8"/>
<feature type="region of interest" description="Disordered" evidence="6">
    <location>
        <begin position="269"/>
        <end position="317"/>
    </location>
</feature>
<organism evidence="8 9">
    <name type="scientific">Micromonospora palomenae</name>
    <dbReference type="NCBI Taxonomy" id="1461247"/>
    <lineage>
        <taxon>Bacteria</taxon>
        <taxon>Bacillati</taxon>
        <taxon>Actinomycetota</taxon>
        <taxon>Actinomycetes</taxon>
        <taxon>Micromonosporales</taxon>
        <taxon>Micromonosporaceae</taxon>
        <taxon>Micromonospora</taxon>
    </lineage>
</organism>
<evidence type="ECO:0000256" key="5">
    <source>
        <dbReference type="ARBA" id="ARBA00023136"/>
    </source>
</evidence>
<dbReference type="GO" id="GO:0015093">
    <property type="term" value="F:ferrous iron transmembrane transporter activity"/>
    <property type="evidence" value="ECO:0007669"/>
    <property type="project" value="TreeGrafter"/>
</dbReference>
<reference evidence="8 9" key="1">
    <citation type="submission" date="2019-06" db="EMBL/GenBank/DDBJ databases">
        <title>Sequencing the genomes of 1000 actinobacteria strains.</title>
        <authorList>
            <person name="Klenk H.-P."/>
        </authorList>
    </citation>
    <scope>NUCLEOTIDE SEQUENCE [LARGE SCALE GENOMIC DNA]</scope>
    <source>
        <strain evidence="8 9">DSM 102131</strain>
    </source>
</reference>
<keyword evidence="4 7" id="KW-1133">Transmembrane helix</keyword>
<dbReference type="GO" id="GO:0033573">
    <property type="term" value="C:high-affinity iron permease complex"/>
    <property type="evidence" value="ECO:0007669"/>
    <property type="project" value="InterPro"/>
</dbReference>
<name>A0A561WCP8_9ACTN</name>
<comment type="caution">
    <text evidence="8">The sequence shown here is derived from an EMBL/GenBank/DDBJ whole genome shotgun (WGS) entry which is preliminary data.</text>
</comment>
<evidence type="ECO:0000256" key="1">
    <source>
        <dbReference type="ARBA" id="ARBA00004141"/>
    </source>
</evidence>
<evidence type="ECO:0000256" key="3">
    <source>
        <dbReference type="ARBA" id="ARBA00022692"/>
    </source>
</evidence>
<comment type="similarity">
    <text evidence="2">Belongs to the oxidase-dependent Fe transporter (OFeT) (TC 9.A.10.1) family.</text>
</comment>
<evidence type="ECO:0000256" key="6">
    <source>
        <dbReference type="SAM" id="MobiDB-lite"/>
    </source>
</evidence>
<feature type="transmembrane region" description="Helical" evidence="7">
    <location>
        <begin position="72"/>
        <end position="90"/>
    </location>
</feature>
<comment type="subcellular location">
    <subcellularLocation>
        <location evidence="1">Membrane</location>
        <topology evidence="1">Multi-pass membrane protein</topology>
    </subcellularLocation>
</comment>
<dbReference type="InterPro" id="IPR004923">
    <property type="entry name" value="FTR1/Fip1/EfeU"/>
</dbReference>
<dbReference type="OrthoDB" id="7260758at2"/>
<evidence type="ECO:0000256" key="4">
    <source>
        <dbReference type="ARBA" id="ARBA00022989"/>
    </source>
</evidence>
<dbReference type="Pfam" id="PF03239">
    <property type="entry name" value="FTR1"/>
    <property type="match status" value="1"/>
</dbReference>
<feature type="transmembrane region" description="Helical" evidence="7">
    <location>
        <begin position="110"/>
        <end position="131"/>
    </location>
</feature>
<feature type="compositionally biased region" description="Low complexity" evidence="6">
    <location>
        <begin position="285"/>
        <end position="304"/>
    </location>
</feature>
<evidence type="ECO:0000313" key="8">
    <source>
        <dbReference type="EMBL" id="TWG21634.1"/>
    </source>
</evidence>
<evidence type="ECO:0000256" key="2">
    <source>
        <dbReference type="ARBA" id="ARBA00008333"/>
    </source>
</evidence>
<evidence type="ECO:0000313" key="9">
    <source>
        <dbReference type="Proteomes" id="UP000319927"/>
    </source>
</evidence>
<feature type="compositionally biased region" description="Pro residues" evidence="6">
    <location>
        <begin position="269"/>
        <end position="284"/>
    </location>
</feature>
<dbReference type="Proteomes" id="UP000319927">
    <property type="component" value="Unassembled WGS sequence"/>
</dbReference>
<accession>A0A561WCP8</accession>
<feature type="transmembrane region" description="Helical" evidence="7">
    <location>
        <begin position="151"/>
        <end position="173"/>
    </location>
</feature>